<proteinExistence type="predicted"/>
<dbReference type="Pfam" id="PF18962">
    <property type="entry name" value="Por_Secre_tail"/>
    <property type="match status" value="1"/>
</dbReference>
<dbReference type="EMBL" id="VRKQ01000008">
    <property type="protein sequence ID" value="TXG38916.1"/>
    <property type="molecule type" value="Genomic_DNA"/>
</dbReference>
<keyword evidence="1 2" id="KW-0732">Signal</keyword>
<gene>
    <name evidence="4" type="ORF">FUA22_03230</name>
</gene>
<dbReference type="OrthoDB" id="624837at2"/>
<dbReference type="AlphaFoldDB" id="A0A5C7GKB7"/>
<feature type="domain" description="Secretion system C-terminal sorting" evidence="3">
    <location>
        <begin position="291"/>
        <end position="358"/>
    </location>
</feature>
<evidence type="ECO:0000259" key="3">
    <source>
        <dbReference type="Pfam" id="PF18962"/>
    </source>
</evidence>
<accession>A0A5C7GKB7</accession>
<organism evidence="4 5">
    <name type="scientific">Seonamhaeicola maritimus</name>
    <dbReference type="NCBI Taxonomy" id="2591822"/>
    <lineage>
        <taxon>Bacteria</taxon>
        <taxon>Pseudomonadati</taxon>
        <taxon>Bacteroidota</taxon>
        <taxon>Flavobacteriia</taxon>
        <taxon>Flavobacteriales</taxon>
        <taxon>Flavobacteriaceae</taxon>
    </lineage>
</organism>
<dbReference type="InterPro" id="IPR026444">
    <property type="entry name" value="Secre_tail"/>
</dbReference>
<dbReference type="Proteomes" id="UP000321080">
    <property type="component" value="Unassembled WGS sequence"/>
</dbReference>
<evidence type="ECO:0000256" key="1">
    <source>
        <dbReference type="ARBA" id="ARBA00022729"/>
    </source>
</evidence>
<keyword evidence="5" id="KW-1185">Reference proteome</keyword>
<dbReference type="NCBIfam" id="TIGR04183">
    <property type="entry name" value="Por_Secre_tail"/>
    <property type="match status" value="1"/>
</dbReference>
<feature type="chain" id="PRO_5022788361" evidence="2">
    <location>
        <begin position="22"/>
        <end position="360"/>
    </location>
</feature>
<reference evidence="4 5" key="1">
    <citation type="submission" date="2019-08" db="EMBL/GenBank/DDBJ databases">
        <title>Seonamhaeicola sediminis sp. nov., isolated from marine sediment.</title>
        <authorList>
            <person name="Cao W.R."/>
        </authorList>
    </citation>
    <scope>NUCLEOTIDE SEQUENCE [LARGE SCALE GENOMIC DNA]</scope>
    <source>
        <strain evidence="4 5">1505</strain>
    </source>
</reference>
<name>A0A5C7GKB7_9FLAO</name>
<dbReference type="RefSeq" id="WP_147766397.1">
    <property type="nucleotide sequence ID" value="NZ_VRKQ01000008.1"/>
</dbReference>
<evidence type="ECO:0000313" key="5">
    <source>
        <dbReference type="Proteomes" id="UP000321080"/>
    </source>
</evidence>
<evidence type="ECO:0000256" key="2">
    <source>
        <dbReference type="SAM" id="SignalP"/>
    </source>
</evidence>
<protein>
    <submittedName>
        <fullName evidence="4">T9SS type A sorting domain-containing protein</fullName>
    </submittedName>
</protein>
<feature type="signal peptide" evidence="2">
    <location>
        <begin position="1"/>
        <end position="21"/>
    </location>
</feature>
<sequence length="360" mass="41099">MINLRLFFLLPFVILAQITSAQVLLDADGPGGVDTYDLMNSVLAPGYDAVEEPDCSHTPTFQHIDELFDTTLGINVFRFYLHVATDTDRCNGSTDRQRNEIKTYDKSPDNLLGVEGETVIYKWKFKLDAGFQVSPNFTHIHQLKSVGGLYSSMPMYTLTCRKSTPDRIELRYAETNSQTTLIQTDIAPFKGEWVEATETIKYGTNSSPDAGTYSIELKRVSDQAILLSYTDNAVKNWQTDADFVRPKWGIYRSLNNAQDLRDEEVLFANFSIEESPSLSNSDLQKRSIRLHPNPTEKYLFIEKLNNINFNYITIYDFTGKKLISKKDIDKINVSQLPKGIYFMSLKTQNDLVLKKIFIKK</sequence>
<comment type="caution">
    <text evidence="4">The sequence shown here is derived from an EMBL/GenBank/DDBJ whole genome shotgun (WGS) entry which is preliminary data.</text>
</comment>
<dbReference type="Gene3D" id="2.60.120.200">
    <property type="match status" value="1"/>
</dbReference>
<evidence type="ECO:0000313" key="4">
    <source>
        <dbReference type="EMBL" id="TXG38916.1"/>
    </source>
</evidence>